<dbReference type="InterPro" id="IPR029052">
    <property type="entry name" value="Metallo-depent_PP-like"/>
</dbReference>
<dbReference type="Pfam" id="PF00149">
    <property type="entry name" value="Metallophos"/>
    <property type="match status" value="1"/>
</dbReference>
<dbReference type="AlphaFoldDB" id="X1S193"/>
<feature type="domain" description="Calcineurin-like phosphoesterase" evidence="1">
    <location>
        <begin position="4"/>
        <end position="101"/>
    </location>
</feature>
<dbReference type="Gene3D" id="3.60.21.10">
    <property type="match status" value="1"/>
</dbReference>
<dbReference type="EMBL" id="BARW01006148">
    <property type="protein sequence ID" value="GAI86653.1"/>
    <property type="molecule type" value="Genomic_DNA"/>
</dbReference>
<sequence>MTKKFVVWSDLHSHNYARYSTPINGVNSRLVDGLNVIHEVKDFCVENTVKNAFFLGDLFHARFKIDVEVFNAVYSALAKFQDEGIMLWLLAGNHDFAILRRKISSIGTFEDIAEVILKPRHEIIDGVHFCFLPYCENVKQFKDASKAFASKYP</sequence>
<name>X1S193_9ZZZZ</name>
<organism evidence="2">
    <name type="scientific">marine sediment metagenome</name>
    <dbReference type="NCBI Taxonomy" id="412755"/>
    <lineage>
        <taxon>unclassified sequences</taxon>
        <taxon>metagenomes</taxon>
        <taxon>ecological metagenomes</taxon>
    </lineage>
</organism>
<dbReference type="GO" id="GO:0016787">
    <property type="term" value="F:hydrolase activity"/>
    <property type="evidence" value="ECO:0007669"/>
    <property type="project" value="InterPro"/>
</dbReference>
<dbReference type="InterPro" id="IPR004843">
    <property type="entry name" value="Calcineurin-like_PHP"/>
</dbReference>
<evidence type="ECO:0000313" key="2">
    <source>
        <dbReference type="EMBL" id="GAI86653.1"/>
    </source>
</evidence>
<evidence type="ECO:0000259" key="1">
    <source>
        <dbReference type="Pfam" id="PF00149"/>
    </source>
</evidence>
<proteinExistence type="predicted"/>
<comment type="caution">
    <text evidence="2">The sequence shown here is derived from an EMBL/GenBank/DDBJ whole genome shotgun (WGS) entry which is preliminary data.</text>
</comment>
<dbReference type="SUPFAM" id="SSF56300">
    <property type="entry name" value="Metallo-dependent phosphatases"/>
    <property type="match status" value="1"/>
</dbReference>
<accession>X1S193</accession>
<gene>
    <name evidence="2" type="ORF">S12H4_12889</name>
</gene>
<reference evidence="2" key="1">
    <citation type="journal article" date="2014" name="Front. Microbiol.">
        <title>High frequency of phylogenetically diverse reductive dehalogenase-homologous genes in deep subseafloor sedimentary metagenomes.</title>
        <authorList>
            <person name="Kawai M."/>
            <person name="Futagami T."/>
            <person name="Toyoda A."/>
            <person name="Takaki Y."/>
            <person name="Nishi S."/>
            <person name="Hori S."/>
            <person name="Arai W."/>
            <person name="Tsubouchi T."/>
            <person name="Morono Y."/>
            <person name="Uchiyama I."/>
            <person name="Ito T."/>
            <person name="Fujiyama A."/>
            <person name="Inagaki F."/>
            <person name="Takami H."/>
        </authorList>
    </citation>
    <scope>NUCLEOTIDE SEQUENCE</scope>
    <source>
        <strain evidence="2">Expedition CK06-06</strain>
    </source>
</reference>
<protein>
    <recommendedName>
        <fullName evidence="1">Calcineurin-like phosphoesterase domain-containing protein</fullName>
    </recommendedName>
</protein>